<feature type="domain" description="Translation initiation factor 3 N-terminal" evidence="4">
    <location>
        <begin position="70"/>
        <end position="137"/>
    </location>
</feature>
<evidence type="ECO:0000256" key="1">
    <source>
        <dbReference type="ARBA" id="ARBA00005439"/>
    </source>
</evidence>
<dbReference type="OrthoDB" id="21573at2759"/>
<dbReference type="PANTHER" id="PTHR10938">
    <property type="entry name" value="TRANSLATION INITIATION FACTOR IF-3"/>
    <property type="match status" value="1"/>
</dbReference>
<keyword evidence="6" id="KW-1185">Reference proteome</keyword>
<dbReference type="GO" id="GO:0043022">
    <property type="term" value="F:ribosome binding"/>
    <property type="evidence" value="ECO:0007669"/>
    <property type="project" value="TreeGrafter"/>
</dbReference>
<evidence type="ECO:0000259" key="4">
    <source>
        <dbReference type="Pfam" id="PF05198"/>
    </source>
</evidence>
<dbReference type="GO" id="GO:0005739">
    <property type="term" value="C:mitochondrion"/>
    <property type="evidence" value="ECO:0007669"/>
    <property type="project" value="TreeGrafter"/>
</dbReference>
<sequence>MKHARGLVSTLQAFRSIFLTPLETLRPQSLRYRPIQSQRQSRFIQNSCPRPFAHSRALFAETKPKALQDEDIRSEIVQIAADDGKLGAPQRLKDVLGSIDRSQYFVLQVSPGASRQPPVCKIFSKRAVREYIRSKEKAAHATKTAAKQIELNWAIDSHDLAHRLKQLSDFLEKGRKVEIILTRKKGKRAPTPDEIKHVMTSVTETTQKANAILVKPVEGEPGHRVQMVVKKKDD</sequence>
<dbReference type="AlphaFoldDB" id="A0A507QY75"/>
<dbReference type="EMBL" id="VIFY01000053">
    <property type="protein sequence ID" value="TQB72998.1"/>
    <property type="molecule type" value="Genomic_DNA"/>
</dbReference>
<dbReference type="InterPro" id="IPR036788">
    <property type="entry name" value="T_IF-3_C_sf"/>
</dbReference>
<protein>
    <recommendedName>
        <fullName evidence="4">Translation initiation factor 3 N-terminal domain-containing protein</fullName>
    </recommendedName>
</protein>
<comment type="similarity">
    <text evidence="1">Belongs to the IF-3 family.</text>
</comment>
<dbReference type="InterPro" id="IPR019814">
    <property type="entry name" value="Translation_initiation_fac_3_N"/>
</dbReference>
<keyword evidence="3" id="KW-0648">Protein biosynthesis</keyword>
<evidence type="ECO:0000256" key="3">
    <source>
        <dbReference type="ARBA" id="ARBA00022917"/>
    </source>
</evidence>
<evidence type="ECO:0000256" key="2">
    <source>
        <dbReference type="ARBA" id="ARBA00022540"/>
    </source>
</evidence>
<gene>
    <name evidence="5" type="ORF">MPDQ_006336</name>
</gene>
<dbReference type="Pfam" id="PF05198">
    <property type="entry name" value="IF3_N"/>
    <property type="match status" value="1"/>
</dbReference>
<dbReference type="GO" id="GO:0032790">
    <property type="term" value="P:ribosome disassembly"/>
    <property type="evidence" value="ECO:0007669"/>
    <property type="project" value="TreeGrafter"/>
</dbReference>
<accession>A0A507QY75</accession>
<comment type="caution">
    <text evidence="5">The sequence shown here is derived from an EMBL/GenBank/DDBJ whole genome shotgun (WGS) entry which is preliminary data.</text>
</comment>
<evidence type="ECO:0000313" key="5">
    <source>
        <dbReference type="EMBL" id="TQB72998.1"/>
    </source>
</evidence>
<dbReference type="Gene3D" id="3.30.110.10">
    <property type="entry name" value="Translation initiation factor 3 (IF-3), C-terminal domain"/>
    <property type="match status" value="1"/>
</dbReference>
<dbReference type="SUPFAM" id="SSF55200">
    <property type="entry name" value="Translation initiation factor IF3, C-terminal domain"/>
    <property type="match status" value="1"/>
</dbReference>
<name>A0A507QY75_MONPU</name>
<proteinExistence type="inferred from homology"/>
<organism evidence="5 6">
    <name type="scientific">Monascus purpureus</name>
    <name type="common">Red mold</name>
    <name type="synonym">Monascus anka</name>
    <dbReference type="NCBI Taxonomy" id="5098"/>
    <lineage>
        <taxon>Eukaryota</taxon>
        <taxon>Fungi</taxon>
        <taxon>Dikarya</taxon>
        <taxon>Ascomycota</taxon>
        <taxon>Pezizomycotina</taxon>
        <taxon>Eurotiomycetes</taxon>
        <taxon>Eurotiomycetidae</taxon>
        <taxon>Eurotiales</taxon>
        <taxon>Aspergillaceae</taxon>
        <taxon>Monascus</taxon>
    </lineage>
</organism>
<reference evidence="5 6" key="1">
    <citation type="submission" date="2019-06" db="EMBL/GenBank/DDBJ databases">
        <title>Wine fermentation using esterase from Monascus purpureus.</title>
        <authorList>
            <person name="Geng C."/>
            <person name="Zhang Y."/>
        </authorList>
    </citation>
    <scope>NUCLEOTIDE SEQUENCE [LARGE SCALE GENOMIC DNA]</scope>
    <source>
        <strain evidence="5">HQ1</strain>
    </source>
</reference>
<dbReference type="STRING" id="5098.A0A507QY75"/>
<dbReference type="GO" id="GO:0003743">
    <property type="term" value="F:translation initiation factor activity"/>
    <property type="evidence" value="ECO:0007669"/>
    <property type="project" value="UniProtKB-KW"/>
</dbReference>
<keyword evidence="2" id="KW-0396">Initiation factor</keyword>
<dbReference type="Proteomes" id="UP000319663">
    <property type="component" value="Unassembled WGS sequence"/>
</dbReference>
<dbReference type="InterPro" id="IPR001288">
    <property type="entry name" value="Translation_initiation_fac_3"/>
</dbReference>
<dbReference type="GO" id="GO:0070124">
    <property type="term" value="P:mitochondrial translational initiation"/>
    <property type="evidence" value="ECO:0007669"/>
    <property type="project" value="TreeGrafter"/>
</dbReference>
<evidence type="ECO:0000313" key="6">
    <source>
        <dbReference type="Proteomes" id="UP000319663"/>
    </source>
</evidence>
<dbReference type="PANTHER" id="PTHR10938:SF0">
    <property type="entry name" value="TRANSLATION INITIATION FACTOR IF-3, MITOCHONDRIAL"/>
    <property type="match status" value="1"/>
</dbReference>